<dbReference type="SMART" id="SM00091">
    <property type="entry name" value="PAS"/>
    <property type="match status" value="2"/>
</dbReference>
<dbReference type="GO" id="GO:0000156">
    <property type="term" value="F:phosphorelay response regulator activity"/>
    <property type="evidence" value="ECO:0007669"/>
    <property type="project" value="InterPro"/>
</dbReference>
<proteinExistence type="predicted"/>
<keyword evidence="1" id="KW-0378">Hydrolase</keyword>
<dbReference type="CDD" id="cd16434">
    <property type="entry name" value="CheB-CheR_fusion"/>
    <property type="match status" value="1"/>
</dbReference>
<dbReference type="NCBIfam" id="TIGR00229">
    <property type="entry name" value="sensory_box"/>
    <property type="match status" value="1"/>
</dbReference>
<dbReference type="Gene3D" id="3.40.50.180">
    <property type="entry name" value="Methylesterase CheB, C-terminal domain"/>
    <property type="match status" value="1"/>
</dbReference>
<dbReference type="Pfam" id="PF13596">
    <property type="entry name" value="PAS_10"/>
    <property type="match status" value="1"/>
</dbReference>
<dbReference type="InterPro" id="IPR022641">
    <property type="entry name" value="CheR_N"/>
</dbReference>
<feature type="domain" description="PAS" evidence="3">
    <location>
        <begin position="839"/>
        <end position="884"/>
    </location>
</feature>
<dbReference type="Gene3D" id="3.30.450.20">
    <property type="entry name" value="PAS domain"/>
    <property type="match status" value="2"/>
</dbReference>
<feature type="domain" description="CheB-type methylesterase" evidence="4">
    <location>
        <begin position="7"/>
        <end position="187"/>
    </location>
</feature>
<evidence type="ECO:0000259" key="4">
    <source>
        <dbReference type="PROSITE" id="PS50122"/>
    </source>
</evidence>
<feature type="active site" evidence="1">
    <location>
        <position position="46"/>
    </location>
</feature>
<evidence type="ECO:0000256" key="2">
    <source>
        <dbReference type="SAM" id="Coils"/>
    </source>
</evidence>
<feature type="domain" description="CheR-type methyltransferase" evidence="5">
    <location>
        <begin position="200"/>
        <end position="463"/>
    </location>
</feature>
<dbReference type="Pfam" id="PF00989">
    <property type="entry name" value="PAS"/>
    <property type="match status" value="1"/>
</dbReference>
<dbReference type="SUPFAM" id="SSF55785">
    <property type="entry name" value="PYP-like sensor domain (PAS domain)"/>
    <property type="match status" value="2"/>
</dbReference>
<dbReference type="SMART" id="SM00138">
    <property type="entry name" value="MeTrc"/>
    <property type="match status" value="1"/>
</dbReference>
<dbReference type="InterPro" id="IPR035909">
    <property type="entry name" value="CheB_C"/>
</dbReference>
<keyword evidence="2" id="KW-0175">Coiled coil</keyword>
<dbReference type="GO" id="GO:0006935">
    <property type="term" value="P:chemotaxis"/>
    <property type="evidence" value="ECO:0007669"/>
    <property type="project" value="UniProtKB-UniRule"/>
</dbReference>
<dbReference type="RefSeq" id="WP_159447255.1">
    <property type="nucleotide sequence ID" value="NZ_FUYC01000034.1"/>
</dbReference>
<evidence type="ECO:0000313" key="6">
    <source>
        <dbReference type="EMBL" id="SKA97602.1"/>
    </source>
</evidence>
<protein>
    <submittedName>
        <fullName evidence="6">Two-component system, chemotaxis family, CheB/CheR fusion protein</fullName>
    </submittedName>
</protein>
<dbReference type="Pfam" id="PF03705">
    <property type="entry name" value="CheR_N"/>
    <property type="match status" value="1"/>
</dbReference>
<dbReference type="CDD" id="cd00130">
    <property type="entry name" value="PAS"/>
    <property type="match status" value="2"/>
</dbReference>
<dbReference type="InterPro" id="IPR000673">
    <property type="entry name" value="Sig_transdc_resp-reg_Me-estase"/>
</dbReference>
<dbReference type="SUPFAM" id="SSF52738">
    <property type="entry name" value="Methylesterase CheB, C-terminal domain"/>
    <property type="match status" value="1"/>
</dbReference>
<dbReference type="SUPFAM" id="SSF53335">
    <property type="entry name" value="S-adenosyl-L-methionine-dependent methyltransferases"/>
    <property type="match status" value="1"/>
</dbReference>
<sequence length="968" mass="108093">MATPETLDQSLMVVGIGASAGGLEALQQFFSNIDPIEGVSFVVVQHLSPDYKSLMPELLARKTRMQVRHVVDGEEVLPGVVYILPPKNNLTMYAGKLFLTPQEPHLNLPIDLFFRSLAEDRGENAVGIILSGTGSDGTRGVRAIKEHGGLVLVQEEESATFDGMPRSAISTGIVDFVLPPDRMAGELRRLGTGLRTQEPRFPKRAAGRQDTLGKILALVKIKSGLDFSYYKENTIIRRIERRMSINQVESPEEYAAYLEKHPGEIGVLYKEFLIGVTKFFREPEAYECIAEKVLPELFNAKDPHEPLRIWVAGCSTGEEAYSLAITVNEYLAANELKTELKIFATDIDRDALAVAAQGAYPLSIAADASLDRLGRYFFKKGEVYQIQPHIRKQVIFAYHNLIKDPPFPRIDLVSCRNLLIYLQPVLQRKVLSHFQYSLAPQGFLFLGSSESVGDHANTFFPFENRWKLFRYHDDGRPRMPLPVSGGSLSVQKEQIDISATEGEAASPPRPDEGGDTLTTRLLERCMPPTLLVGRDRTVQHIFGDVNEFVQMRAGRPQADVTKIVRDDLAIPLSSALQRATKEGGDIHIRGVAYHIGEERRSVDIVVRSLGGGHGGGYLAVTFQTAENDDMHLESYDLKEGVKTRIRDLERELQYTKENLQATIEELETSNEELQATNEELLAANEELQSTNEELQSVNEELITVNAEYQSKIQELTELNDDLDNLMASTEVGTIFLDQALCIRKFTSAATVTFKIIDSDVGRPISDLSHRLQYPELEGDLRDVLGRNRELEREVRDEDGRWYLARLLPYASGLDDGGGVLLTLVDISRIKRAEESTRREHDLLIRILDSSPMATTMVDKDGFISYANRAAEAILGVNRKELAERRFNDGTFHILDCRGNPVKEEDLPFSIIKQTGDRVVNVRHAVLGADGERICLSITGNPVFDRHGRVEGAVFKFEPVPDLAPPQTS</sequence>
<dbReference type="Pfam" id="PF01739">
    <property type="entry name" value="CheR"/>
    <property type="match status" value="1"/>
</dbReference>
<dbReference type="GO" id="GO:0006355">
    <property type="term" value="P:regulation of DNA-templated transcription"/>
    <property type="evidence" value="ECO:0007669"/>
    <property type="project" value="InterPro"/>
</dbReference>
<dbReference type="InterPro" id="IPR029063">
    <property type="entry name" value="SAM-dependent_MTases_sf"/>
</dbReference>
<dbReference type="PROSITE" id="PS50123">
    <property type="entry name" value="CHER"/>
    <property type="match status" value="1"/>
</dbReference>
<keyword evidence="1" id="KW-0145">Chemotaxis</keyword>
<dbReference type="InterPro" id="IPR000014">
    <property type="entry name" value="PAS"/>
</dbReference>
<evidence type="ECO:0000259" key="3">
    <source>
        <dbReference type="PROSITE" id="PS50112"/>
    </source>
</evidence>
<evidence type="ECO:0000256" key="1">
    <source>
        <dbReference type="PROSITE-ProRule" id="PRU00050"/>
    </source>
</evidence>
<dbReference type="InterPro" id="IPR035965">
    <property type="entry name" value="PAS-like_dom_sf"/>
</dbReference>
<dbReference type="PRINTS" id="PR00996">
    <property type="entry name" value="CHERMTFRASE"/>
</dbReference>
<feature type="active site" evidence="1">
    <location>
        <position position="19"/>
    </location>
</feature>
<dbReference type="GO" id="GO:0005737">
    <property type="term" value="C:cytoplasm"/>
    <property type="evidence" value="ECO:0007669"/>
    <property type="project" value="InterPro"/>
</dbReference>
<dbReference type="Gene3D" id="3.40.50.150">
    <property type="entry name" value="Vaccinia Virus protein VP39"/>
    <property type="match status" value="1"/>
</dbReference>
<reference evidence="6 7" key="1">
    <citation type="submission" date="2017-02" db="EMBL/GenBank/DDBJ databases">
        <authorList>
            <person name="Peterson S.W."/>
        </authorList>
    </citation>
    <scope>NUCLEOTIDE SEQUENCE [LARGE SCALE GENOMIC DNA]</scope>
    <source>
        <strain evidence="6 7">DSM 16080</strain>
    </source>
</reference>
<dbReference type="PANTHER" id="PTHR24422">
    <property type="entry name" value="CHEMOTAXIS PROTEIN METHYLTRANSFERASE"/>
    <property type="match status" value="1"/>
</dbReference>
<dbReference type="InterPro" id="IPR050903">
    <property type="entry name" value="Bact_Chemotaxis_MeTrfase"/>
</dbReference>
<dbReference type="PANTHER" id="PTHR24422:SF27">
    <property type="entry name" value="PROTEIN-GLUTAMATE O-METHYLTRANSFERASE"/>
    <property type="match status" value="1"/>
</dbReference>
<keyword evidence="7" id="KW-1185">Reference proteome</keyword>
<dbReference type="EMBL" id="FUYC01000034">
    <property type="protein sequence ID" value="SKA97602.1"/>
    <property type="molecule type" value="Genomic_DNA"/>
</dbReference>
<feature type="active site" evidence="1">
    <location>
        <position position="136"/>
    </location>
</feature>
<dbReference type="PROSITE" id="PS50112">
    <property type="entry name" value="PAS"/>
    <property type="match status" value="1"/>
</dbReference>
<dbReference type="SUPFAM" id="SSF47757">
    <property type="entry name" value="Chemotaxis receptor methyltransferase CheR, N-terminal domain"/>
    <property type="match status" value="1"/>
</dbReference>
<accession>A0A1T4Y6Z3</accession>
<dbReference type="GO" id="GO:0008757">
    <property type="term" value="F:S-adenosylmethionine-dependent methyltransferase activity"/>
    <property type="evidence" value="ECO:0007669"/>
    <property type="project" value="InterPro"/>
</dbReference>
<evidence type="ECO:0000259" key="5">
    <source>
        <dbReference type="PROSITE" id="PS50123"/>
    </source>
</evidence>
<dbReference type="InterPro" id="IPR022642">
    <property type="entry name" value="CheR_C"/>
</dbReference>
<dbReference type="Pfam" id="PF01339">
    <property type="entry name" value="CheB_methylest"/>
    <property type="match status" value="1"/>
</dbReference>
<dbReference type="PROSITE" id="PS50122">
    <property type="entry name" value="CHEB"/>
    <property type="match status" value="1"/>
</dbReference>
<evidence type="ECO:0000313" key="7">
    <source>
        <dbReference type="Proteomes" id="UP000190027"/>
    </source>
</evidence>
<dbReference type="OrthoDB" id="9786165at2"/>
<name>A0A1T4Y6Z3_9BACT</name>
<dbReference type="InterPro" id="IPR000780">
    <property type="entry name" value="CheR_MeTrfase"/>
</dbReference>
<dbReference type="Proteomes" id="UP000190027">
    <property type="component" value="Unassembled WGS sequence"/>
</dbReference>
<dbReference type="GO" id="GO:0008984">
    <property type="term" value="F:protein-glutamate methylesterase activity"/>
    <property type="evidence" value="ECO:0007669"/>
    <property type="project" value="InterPro"/>
</dbReference>
<organism evidence="6 7">
    <name type="scientific">Paucidesulfovibrio gracilis DSM 16080</name>
    <dbReference type="NCBI Taxonomy" id="1121449"/>
    <lineage>
        <taxon>Bacteria</taxon>
        <taxon>Pseudomonadati</taxon>
        <taxon>Thermodesulfobacteriota</taxon>
        <taxon>Desulfovibrionia</taxon>
        <taxon>Desulfovibrionales</taxon>
        <taxon>Desulfovibrionaceae</taxon>
        <taxon>Paucidesulfovibrio</taxon>
    </lineage>
</organism>
<dbReference type="AlphaFoldDB" id="A0A1T4Y6Z3"/>
<gene>
    <name evidence="6" type="ORF">SAMN02745704_02857</name>
</gene>
<dbReference type="STRING" id="1121449.SAMN02745704_02857"/>
<feature type="coiled-coil region" evidence="2">
    <location>
        <begin position="638"/>
        <end position="728"/>
    </location>
</feature>
<dbReference type="InterPro" id="IPR013767">
    <property type="entry name" value="PAS_fold"/>
</dbReference>